<protein>
    <submittedName>
        <fullName evidence="2">Uncharacterized protein</fullName>
    </submittedName>
</protein>
<name>A0A412WLD1_9BACT</name>
<sequence>MERNNYRYGKIGLAALLFGLPLAVWFGGWRKPVALWRSYRQNEAVLRELRQCRETSGDTLAVRLKKEALLRDGRLLERVRQWGEGRGVTVLGYTPWLSGEERGWKLYTAEFTLAGGFLPMLEVLAALEREGEAMRPVAARFRLHTDVRRREKQLQLTLWIQQITEE</sequence>
<dbReference type="GeneID" id="61274752"/>
<evidence type="ECO:0000313" key="2">
    <source>
        <dbReference type="EMBL" id="RGV28066.1"/>
    </source>
</evidence>
<comment type="caution">
    <text evidence="2">The sequence shown here is derived from an EMBL/GenBank/DDBJ whole genome shotgun (WGS) entry which is preliminary data.</text>
</comment>
<proteinExistence type="predicted"/>
<reference evidence="2 3" key="1">
    <citation type="submission" date="2018-08" db="EMBL/GenBank/DDBJ databases">
        <title>A genome reference for cultivated species of the human gut microbiota.</title>
        <authorList>
            <person name="Zou Y."/>
            <person name="Xue W."/>
            <person name="Luo G."/>
        </authorList>
    </citation>
    <scope>NUCLEOTIDE SEQUENCE [LARGE SCALE GENOMIC DNA]</scope>
    <source>
        <strain evidence="2 3">AF14-6AC</strain>
    </source>
</reference>
<reference evidence="1" key="2">
    <citation type="submission" date="2022-01" db="EMBL/GenBank/DDBJ databases">
        <title>Collection of gut derived symbiotic bacterial strains cultured from healthy donors.</title>
        <authorList>
            <person name="Lin H."/>
            <person name="Kohout C."/>
            <person name="Waligurski E."/>
            <person name="Pamer E.G."/>
        </authorList>
    </citation>
    <scope>NUCLEOTIDE SEQUENCE</scope>
    <source>
        <strain evidence="1">DFI.1.149</strain>
    </source>
</reference>
<evidence type="ECO:0000313" key="3">
    <source>
        <dbReference type="Proteomes" id="UP000283426"/>
    </source>
</evidence>
<dbReference type="AlphaFoldDB" id="A0A412WLD1"/>
<evidence type="ECO:0000313" key="1">
    <source>
        <dbReference type="EMBL" id="MCG4959864.1"/>
    </source>
</evidence>
<dbReference type="Proteomes" id="UP001199750">
    <property type="component" value="Unassembled WGS sequence"/>
</dbReference>
<gene>
    <name evidence="2" type="ORF">DWW24_05955</name>
    <name evidence="1" type="ORF">L0P03_08385</name>
</gene>
<dbReference type="RefSeq" id="WP_013611761.1">
    <property type="nucleotide sequence ID" value="NZ_JABWDG010000036.1"/>
</dbReference>
<dbReference type="EMBL" id="QRYW01000010">
    <property type="protein sequence ID" value="RGV28066.1"/>
    <property type="molecule type" value="Genomic_DNA"/>
</dbReference>
<accession>A0A412WLD1</accession>
<dbReference type="EMBL" id="JAKNDN010000014">
    <property type="protein sequence ID" value="MCG4959864.1"/>
    <property type="molecule type" value="Genomic_DNA"/>
</dbReference>
<organism evidence="2 3">
    <name type="scientific">Odoribacter splanchnicus</name>
    <dbReference type="NCBI Taxonomy" id="28118"/>
    <lineage>
        <taxon>Bacteria</taxon>
        <taxon>Pseudomonadati</taxon>
        <taxon>Bacteroidota</taxon>
        <taxon>Bacteroidia</taxon>
        <taxon>Bacteroidales</taxon>
        <taxon>Odoribacteraceae</taxon>
        <taxon>Odoribacter</taxon>
    </lineage>
</organism>
<dbReference type="Proteomes" id="UP000283426">
    <property type="component" value="Unassembled WGS sequence"/>
</dbReference>